<dbReference type="Proteomes" id="UP000199137">
    <property type="component" value="Unassembled WGS sequence"/>
</dbReference>
<protein>
    <submittedName>
        <fullName evidence="1">Uncharacterized protein</fullName>
    </submittedName>
</protein>
<dbReference type="AlphaFoldDB" id="A0A1I5X8G2"/>
<dbReference type="OrthoDB" id="5196320at2"/>
<name>A0A1I5X8G2_9PSEU</name>
<dbReference type="EMBL" id="FOWC01000010">
    <property type="protein sequence ID" value="SFQ28265.1"/>
    <property type="molecule type" value="Genomic_DNA"/>
</dbReference>
<evidence type="ECO:0000313" key="2">
    <source>
        <dbReference type="Proteomes" id="UP000199137"/>
    </source>
</evidence>
<evidence type="ECO:0000313" key="1">
    <source>
        <dbReference type="EMBL" id="SFQ28265.1"/>
    </source>
</evidence>
<gene>
    <name evidence="1" type="ORF">SAMN05421854_11096</name>
</gene>
<sequence>MLRWQLWLFRNRAVAEAAARGNFAVLLRARRRWTSRTLVGITVLDRDPRTPPRYRLDFVAEHSQLWLWHENPAEPAVARRNRQWPDEVLLLAPDADRVATVPGPDFAEQAEAEDAAAETRRARQRAANPVGFQTTILDGRQITWYRDAADDREGGLCSILDPESAEPARRILDDGSAERLDGAPPGLTVYGRYRHDRPGFARASAMTPQYAYLLAGITEGRGSTTGG</sequence>
<reference evidence="1 2" key="1">
    <citation type="submission" date="2016-10" db="EMBL/GenBank/DDBJ databases">
        <authorList>
            <person name="de Groot N.N."/>
        </authorList>
    </citation>
    <scope>NUCLEOTIDE SEQUENCE [LARGE SCALE GENOMIC DNA]</scope>
    <source>
        <strain evidence="1 2">DSM 44637</strain>
    </source>
</reference>
<proteinExistence type="predicted"/>
<accession>A0A1I5X8G2</accession>
<organism evidence="1 2">
    <name type="scientific">Amycolatopsis rubida</name>
    <dbReference type="NCBI Taxonomy" id="112413"/>
    <lineage>
        <taxon>Bacteria</taxon>
        <taxon>Bacillati</taxon>
        <taxon>Actinomycetota</taxon>
        <taxon>Actinomycetes</taxon>
        <taxon>Pseudonocardiales</taxon>
        <taxon>Pseudonocardiaceae</taxon>
        <taxon>Amycolatopsis</taxon>
    </lineage>
</organism>
<dbReference type="RefSeq" id="WP_093575654.1">
    <property type="nucleotide sequence ID" value="NZ_FOWC01000010.1"/>
</dbReference>